<dbReference type="AlphaFoldDB" id="A2ECL3"/>
<dbReference type="SMR" id="A2ECL3"/>
<protein>
    <submittedName>
        <fullName evidence="1">Uncharacterized protein</fullName>
    </submittedName>
</protein>
<name>A2ECL3_TRIV3</name>
<dbReference type="InterPro" id="IPR016024">
    <property type="entry name" value="ARM-type_fold"/>
</dbReference>
<dbReference type="RefSeq" id="XP_001321833.1">
    <property type="nucleotide sequence ID" value="XM_001321798.1"/>
</dbReference>
<evidence type="ECO:0000313" key="1">
    <source>
        <dbReference type="EMBL" id="EAY09610.1"/>
    </source>
</evidence>
<dbReference type="KEGG" id="tva:4767533"/>
<evidence type="ECO:0000313" key="2">
    <source>
        <dbReference type="Proteomes" id="UP000001542"/>
    </source>
</evidence>
<proteinExistence type="predicted"/>
<dbReference type="EMBL" id="DS113354">
    <property type="protein sequence ID" value="EAY09610.1"/>
    <property type="molecule type" value="Genomic_DNA"/>
</dbReference>
<sequence>MNEYKEDEDTGIPNLPKNDKIFHLKDVNYNLYTNPQEIKEGFFEFSINFSNIFDFDGTFYILLLKDREDQSAAIKDLSFFTDNIGIITFQNFLEADIFKYIVAMFTQTEGFELEFGHIFLNLSKNKNPPTLEPFVTDLCNIILNLNEMFLPEYIYAINNYFQDDVQFRIVIHNLLTVFVAEKLAQKPTPSYVNQILTYFQNLFYFSFVEVDVDENETPLLINFEDQIVHLVADYVTERIKCESSDLYPPILAILAHKGEIAEYLISIGIESQILDLLSNHDSRISENIYLLAEKLIKWRIENHQTSRIVINEKFYMIMQKDILGEKQDIYIPTICNIIYDLIVEYGDILYDYLIEPFVQMLNTVSYQGLIPILYVLCEYIIIAPLDYRLKVCTPDFFDRLSSSIDEAMPTSVEKISSMILALIEDPNDTERPFDDIIKESGIYEEISDYFESSDEELPITSHLLDILVIE</sequence>
<dbReference type="VEuPathDB" id="TrichDB:TVAGG3_0882000"/>
<reference evidence="1" key="2">
    <citation type="journal article" date="2007" name="Science">
        <title>Draft genome sequence of the sexually transmitted pathogen Trichomonas vaginalis.</title>
        <authorList>
            <person name="Carlton J.M."/>
            <person name="Hirt R.P."/>
            <person name="Silva J.C."/>
            <person name="Delcher A.L."/>
            <person name="Schatz M."/>
            <person name="Zhao Q."/>
            <person name="Wortman J.R."/>
            <person name="Bidwell S.L."/>
            <person name="Alsmark U.C.M."/>
            <person name="Besteiro S."/>
            <person name="Sicheritz-Ponten T."/>
            <person name="Noel C.J."/>
            <person name="Dacks J.B."/>
            <person name="Foster P.G."/>
            <person name="Simillion C."/>
            <person name="Van de Peer Y."/>
            <person name="Miranda-Saavedra D."/>
            <person name="Barton G.J."/>
            <person name="Westrop G.D."/>
            <person name="Mueller S."/>
            <person name="Dessi D."/>
            <person name="Fiori P.L."/>
            <person name="Ren Q."/>
            <person name="Paulsen I."/>
            <person name="Zhang H."/>
            <person name="Bastida-Corcuera F.D."/>
            <person name="Simoes-Barbosa A."/>
            <person name="Brown M.T."/>
            <person name="Hayes R.D."/>
            <person name="Mukherjee M."/>
            <person name="Okumura C.Y."/>
            <person name="Schneider R."/>
            <person name="Smith A.J."/>
            <person name="Vanacova S."/>
            <person name="Villalvazo M."/>
            <person name="Haas B.J."/>
            <person name="Pertea M."/>
            <person name="Feldblyum T.V."/>
            <person name="Utterback T.R."/>
            <person name="Shu C.L."/>
            <person name="Osoegawa K."/>
            <person name="de Jong P.J."/>
            <person name="Hrdy I."/>
            <person name="Horvathova L."/>
            <person name="Zubacova Z."/>
            <person name="Dolezal P."/>
            <person name="Malik S.B."/>
            <person name="Logsdon J.M. Jr."/>
            <person name="Henze K."/>
            <person name="Gupta A."/>
            <person name="Wang C.C."/>
            <person name="Dunne R.L."/>
            <person name="Upcroft J.A."/>
            <person name="Upcroft P."/>
            <person name="White O."/>
            <person name="Salzberg S.L."/>
            <person name="Tang P."/>
            <person name="Chiu C.-H."/>
            <person name="Lee Y.-S."/>
            <person name="Embley T.M."/>
            <person name="Coombs G.H."/>
            <person name="Mottram J.C."/>
            <person name="Tachezy J."/>
            <person name="Fraser-Liggett C.M."/>
            <person name="Johnson P.J."/>
        </authorList>
    </citation>
    <scope>NUCLEOTIDE SEQUENCE [LARGE SCALE GENOMIC DNA]</scope>
    <source>
        <strain evidence="1">G3</strain>
    </source>
</reference>
<gene>
    <name evidence="1" type="ORF">TVAG_056540</name>
</gene>
<dbReference type="SUPFAM" id="SSF48371">
    <property type="entry name" value="ARM repeat"/>
    <property type="match status" value="1"/>
</dbReference>
<dbReference type="InParanoid" id="A2ECL3"/>
<dbReference type="VEuPathDB" id="TrichDB:TVAG_056540"/>
<dbReference type="Proteomes" id="UP000001542">
    <property type="component" value="Unassembled WGS sequence"/>
</dbReference>
<accession>A2ECL3</accession>
<organism evidence="1 2">
    <name type="scientific">Trichomonas vaginalis (strain ATCC PRA-98 / G3)</name>
    <dbReference type="NCBI Taxonomy" id="412133"/>
    <lineage>
        <taxon>Eukaryota</taxon>
        <taxon>Metamonada</taxon>
        <taxon>Parabasalia</taxon>
        <taxon>Trichomonadida</taxon>
        <taxon>Trichomonadidae</taxon>
        <taxon>Trichomonas</taxon>
    </lineage>
</organism>
<reference evidence="1" key="1">
    <citation type="submission" date="2006-10" db="EMBL/GenBank/DDBJ databases">
        <authorList>
            <person name="Amadeo P."/>
            <person name="Zhao Q."/>
            <person name="Wortman J."/>
            <person name="Fraser-Liggett C."/>
            <person name="Carlton J."/>
        </authorList>
    </citation>
    <scope>NUCLEOTIDE SEQUENCE</scope>
    <source>
        <strain evidence="1">G3</strain>
    </source>
</reference>
<keyword evidence="2" id="KW-1185">Reference proteome</keyword>